<feature type="compositionally biased region" description="Polar residues" evidence="1">
    <location>
        <begin position="328"/>
        <end position="337"/>
    </location>
</feature>
<feature type="region of interest" description="Disordered" evidence="1">
    <location>
        <begin position="319"/>
        <end position="401"/>
    </location>
</feature>
<sequence length="462" mass="51420">MPGLDHISPASLPAAIFHLPFAIFHFPSPICHLPSTATACSWGNSDITVYRQVERVVEYALDLLSDERGFWALAEAGRRAWERGFQKPLKNRRPSLGPFESLAKSFLNELTKSEEAFLQSFWTSNHPDYSGYLRGEWKWVGLDEKVEGSWKSTGRDVIHLNKHMLESMDRAWKMAQTGTSKSEDAYRAHHYFRFTLGANVARQVVNAFMKYLAGRKWTSAHDAGAMWESLMFGGEVFNFDAPVDPRAVEYPEDPMGDDRCGTLWLVKWLDESRDPSNTRVRRLRVVYSKRYGIGWGVVEAPVYTLNDFRRYKQMHEVRPKMRREKYTNVKQAPTGNRPSYDEDLGRQRAGTGTPNSASSITSSAPSSAPSSATSSAPSYTGGGYVGGGSGGSRSSSSRHRTAGAFQAADGYQYMHYGSAPGLADRQQFASLPATAARAANNNPATPRQGEGIVSGAEQRRYK</sequence>
<dbReference type="InParanoid" id="G2PZX7"/>
<organism evidence="2 3">
    <name type="scientific">Thermothelomyces thermophilus (strain ATCC 42464 / BCRC 31852 / DSM 1799)</name>
    <name type="common">Sporotrichum thermophile</name>
    <dbReference type="NCBI Taxonomy" id="573729"/>
    <lineage>
        <taxon>Eukaryota</taxon>
        <taxon>Fungi</taxon>
        <taxon>Dikarya</taxon>
        <taxon>Ascomycota</taxon>
        <taxon>Pezizomycotina</taxon>
        <taxon>Sordariomycetes</taxon>
        <taxon>Sordariomycetidae</taxon>
        <taxon>Sordariales</taxon>
        <taxon>Chaetomiaceae</taxon>
        <taxon>Thermothelomyces</taxon>
    </lineage>
</organism>
<dbReference type="RefSeq" id="XP_003659245.1">
    <property type="nucleotide sequence ID" value="XM_003659197.1"/>
</dbReference>
<name>G2PZX7_THET4</name>
<dbReference type="HOGENOM" id="CLU_592097_0_0_1"/>
<dbReference type="VEuPathDB" id="FungiDB:MYCTH_2122870"/>
<dbReference type="Proteomes" id="UP000007322">
    <property type="component" value="Chromosome 1"/>
</dbReference>
<dbReference type="GeneID" id="11505695"/>
<keyword evidence="3" id="KW-1185">Reference proteome</keyword>
<evidence type="ECO:0000256" key="1">
    <source>
        <dbReference type="SAM" id="MobiDB-lite"/>
    </source>
</evidence>
<dbReference type="EMBL" id="CP003002">
    <property type="protein sequence ID" value="AEO54000.1"/>
    <property type="molecule type" value="Genomic_DNA"/>
</dbReference>
<accession>G2PZX7</accession>
<evidence type="ECO:0000313" key="2">
    <source>
        <dbReference type="EMBL" id="AEO54000.1"/>
    </source>
</evidence>
<reference evidence="2 3" key="1">
    <citation type="journal article" date="2011" name="Nat. Biotechnol.">
        <title>Comparative genomic analysis of the thermophilic biomass-degrading fungi Myceliophthora thermophila and Thielavia terrestris.</title>
        <authorList>
            <person name="Berka R.M."/>
            <person name="Grigoriev I.V."/>
            <person name="Otillar R."/>
            <person name="Salamov A."/>
            <person name="Grimwood J."/>
            <person name="Reid I."/>
            <person name="Ishmael N."/>
            <person name="John T."/>
            <person name="Darmond C."/>
            <person name="Moisan M.-C."/>
            <person name="Henrissat B."/>
            <person name="Coutinho P.M."/>
            <person name="Lombard V."/>
            <person name="Natvig D.O."/>
            <person name="Lindquist E."/>
            <person name="Schmutz J."/>
            <person name="Lucas S."/>
            <person name="Harris P."/>
            <person name="Powlowski J."/>
            <person name="Bellemare A."/>
            <person name="Taylor D."/>
            <person name="Butler G."/>
            <person name="de Vries R.P."/>
            <person name="Allijn I.E."/>
            <person name="van den Brink J."/>
            <person name="Ushinsky S."/>
            <person name="Storms R."/>
            <person name="Powell A.J."/>
            <person name="Paulsen I.T."/>
            <person name="Elbourne L.D.H."/>
            <person name="Baker S.E."/>
            <person name="Magnuson J."/>
            <person name="LaBoissiere S."/>
            <person name="Clutterbuck A.J."/>
            <person name="Martinez D."/>
            <person name="Wogulis M."/>
            <person name="de Leon A.L."/>
            <person name="Rey M.W."/>
            <person name="Tsang A."/>
        </authorList>
    </citation>
    <scope>NUCLEOTIDE SEQUENCE [LARGE SCALE GENOMIC DNA]</scope>
    <source>
        <strain evidence="3">ATCC 42464 / BCRC 31852 / DSM 1799</strain>
    </source>
</reference>
<dbReference type="AlphaFoldDB" id="G2PZX7"/>
<dbReference type="KEGG" id="mtm:MYCTH_2122870"/>
<gene>
    <name evidence="2" type="ORF">MYCTH_2122870</name>
</gene>
<feature type="compositionally biased region" description="Low complexity" evidence="1">
    <location>
        <begin position="356"/>
        <end position="379"/>
    </location>
</feature>
<proteinExistence type="predicted"/>
<feature type="region of interest" description="Disordered" evidence="1">
    <location>
        <begin position="433"/>
        <end position="462"/>
    </location>
</feature>
<protein>
    <submittedName>
        <fullName evidence="2">Uncharacterized protein</fullName>
    </submittedName>
</protein>
<feature type="compositionally biased region" description="Low complexity" evidence="1">
    <location>
        <begin position="433"/>
        <end position="447"/>
    </location>
</feature>
<evidence type="ECO:0000313" key="3">
    <source>
        <dbReference type="Proteomes" id="UP000007322"/>
    </source>
</evidence>
<feature type="compositionally biased region" description="Gly residues" evidence="1">
    <location>
        <begin position="380"/>
        <end position="391"/>
    </location>
</feature>